<dbReference type="PANTHER" id="PTHR33064:SF37">
    <property type="entry name" value="RIBONUCLEASE H"/>
    <property type="match status" value="1"/>
</dbReference>
<dbReference type="Gene3D" id="3.10.10.10">
    <property type="entry name" value="HIV Type 1 Reverse Transcriptase, subunit A, domain 1"/>
    <property type="match status" value="1"/>
</dbReference>
<dbReference type="Gramene" id="C.cajan_42465.t">
    <property type="protein sequence ID" value="C.cajan_42465.t"/>
    <property type="gene ID" value="C.cajan_42465"/>
</dbReference>
<dbReference type="InterPro" id="IPR043128">
    <property type="entry name" value="Rev_trsase/Diguanyl_cyclase"/>
</dbReference>
<proteinExistence type="predicted"/>
<dbReference type="Pfam" id="PF00078">
    <property type="entry name" value="RVT_1"/>
    <property type="match status" value="1"/>
</dbReference>
<dbReference type="SUPFAM" id="SSF56672">
    <property type="entry name" value="DNA/RNA polymerases"/>
    <property type="match status" value="1"/>
</dbReference>
<dbReference type="AlphaFoldDB" id="A0A151QSW4"/>
<dbReference type="InterPro" id="IPR043502">
    <property type="entry name" value="DNA/RNA_pol_sf"/>
</dbReference>
<sequence length="274" mass="32462">MSHELVTHCQKEIKDLLSKGLISKSKSPWSCATFYVNKASEIERGAPRLVINYKPLNQALQWIRYPIPNKKDLLARLHSTKIFSKFDMKSGFWQIQINPSDRYKTAFTIPLKKSPSPWTDVHTNIVKQIKLQVKVLPCLYLPNPSIPKIVKTDASDIGYGDFEINPNQVKKISQPFDPIGYNYWDYLNAWTNVFWFQNKNHRHSWLIYFKRNVRYFFPQWFAEWWELFGPIQNILPQEIKEGYNQFKSRFEEGTSPFHSSLHFFSKFSLAWIFA</sequence>
<evidence type="ECO:0000313" key="3">
    <source>
        <dbReference type="Proteomes" id="UP000075243"/>
    </source>
</evidence>
<evidence type="ECO:0000313" key="2">
    <source>
        <dbReference type="EMBL" id="KYP33413.1"/>
    </source>
</evidence>
<gene>
    <name evidence="2" type="ORF">KK1_045730</name>
</gene>
<dbReference type="InterPro" id="IPR051320">
    <property type="entry name" value="Viral_Replic_Matur_Polypro"/>
</dbReference>
<organism evidence="2 3">
    <name type="scientific">Cajanus cajan</name>
    <name type="common">Pigeon pea</name>
    <name type="synonym">Cajanus indicus</name>
    <dbReference type="NCBI Taxonomy" id="3821"/>
    <lineage>
        <taxon>Eukaryota</taxon>
        <taxon>Viridiplantae</taxon>
        <taxon>Streptophyta</taxon>
        <taxon>Embryophyta</taxon>
        <taxon>Tracheophyta</taxon>
        <taxon>Spermatophyta</taxon>
        <taxon>Magnoliopsida</taxon>
        <taxon>eudicotyledons</taxon>
        <taxon>Gunneridae</taxon>
        <taxon>Pentapetalae</taxon>
        <taxon>rosids</taxon>
        <taxon>fabids</taxon>
        <taxon>Fabales</taxon>
        <taxon>Fabaceae</taxon>
        <taxon>Papilionoideae</taxon>
        <taxon>50 kb inversion clade</taxon>
        <taxon>NPAAA clade</taxon>
        <taxon>indigoferoid/millettioid clade</taxon>
        <taxon>Phaseoleae</taxon>
        <taxon>Cajanus</taxon>
    </lineage>
</organism>
<keyword evidence="3" id="KW-1185">Reference proteome</keyword>
<name>A0A151QSW4_CAJCA</name>
<reference evidence="2" key="1">
    <citation type="journal article" date="2012" name="Nat. Biotechnol.">
        <title>Draft genome sequence of pigeonpea (Cajanus cajan), an orphan legume crop of resource-poor farmers.</title>
        <authorList>
            <person name="Varshney R.K."/>
            <person name="Chen W."/>
            <person name="Li Y."/>
            <person name="Bharti A.K."/>
            <person name="Saxena R.K."/>
            <person name="Schlueter J.A."/>
            <person name="Donoghue M.T."/>
            <person name="Azam S."/>
            <person name="Fan G."/>
            <person name="Whaley A.M."/>
            <person name="Farmer A.D."/>
            <person name="Sheridan J."/>
            <person name="Iwata A."/>
            <person name="Tuteja R."/>
            <person name="Penmetsa R.V."/>
            <person name="Wu W."/>
            <person name="Upadhyaya H.D."/>
            <person name="Yang S.P."/>
            <person name="Shah T."/>
            <person name="Saxena K.B."/>
            <person name="Michael T."/>
            <person name="McCombie W.R."/>
            <person name="Yang B."/>
            <person name="Zhang G."/>
            <person name="Yang H."/>
            <person name="Wang J."/>
            <person name="Spillane C."/>
            <person name="Cook D.R."/>
            <person name="May G.D."/>
            <person name="Xu X."/>
            <person name="Jackson S.A."/>
        </authorList>
    </citation>
    <scope>NUCLEOTIDE SEQUENCE [LARGE SCALE GENOMIC DNA]</scope>
</reference>
<evidence type="ECO:0000259" key="1">
    <source>
        <dbReference type="Pfam" id="PF00078"/>
    </source>
</evidence>
<dbReference type="PANTHER" id="PTHR33064">
    <property type="entry name" value="POL PROTEIN"/>
    <property type="match status" value="1"/>
</dbReference>
<dbReference type="Proteomes" id="UP000075243">
    <property type="component" value="Unassembled WGS sequence"/>
</dbReference>
<protein>
    <submittedName>
        <fullName evidence="2">Polyprotein</fullName>
    </submittedName>
</protein>
<dbReference type="InterPro" id="IPR000477">
    <property type="entry name" value="RT_dom"/>
</dbReference>
<feature type="domain" description="Reverse transcriptase" evidence="1">
    <location>
        <begin position="38"/>
        <end position="112"/>
    </location>
</feature>
<dbReference type="Gene3D" id="3.30.70.270">
    <property type="match status" value="1"/>
</dbReference>
<dbReference type="EMBL" id="KQ484893">
    <property type="protein sequence ID" value="KYP33413.1"/>
    <property type="molecule type" value="Genomic_DNA"/>
</dbReference>
<accession>A0A151QSW4</accession>